<dbReference type="EMBL" id="JAEEGA010000001">
    <property type="protein sequence ID" value="MBP1039696.1"/>
    <property type="molecule type" value="Genomic_DNA"/>
</dbReference>
<proteinExistence type="predicted"/>
<protein>
    <submittedName>
        <fullName evidence="1">Uncharacterized protein</fullName>
    </submittedName>
</protein>
<dbReference type="Proteomes" id="UP000674938">
    <property type="component" value="Unassembled WGS sequence"/>
</dbReference>
<sequence length="75" mass="8816">MNQSLDLDKTIEYAVAYLHIEKKNLENLISETATSANMELIQKSRERLTKVDEELLAYRRLLNDTIQFQAKNLFK</sequence>
<comment type="caution">
    <text evidence="1">The sequence shown here is derived from an EMBL/GenBank/DDBJ whole genome shotgun (WGS) entry which is preliminary data.</text>
</comment>
<dbReference type="AlphaFoldDB" id="A0A940PA72"/>
<evidence type="ECO:0000313" key="1">
    <source>
        <dbReference type="EMBL" id="MBP1039696.1"/>
    </source>
</evidence>
<reference evidence="1" key="1">
    <citation type="submission" date="2020-12" db="EMBL/GenBank/DDBJ databases">
        <title>Vagococcus allomyrinae sp. nov. and Enterococcus lavae sp. nov., isolated from the larvae of Allomyrina dichotoma.</title>
        <authorList>
            <person name="Lee S.D."/>
        </authorList>
    </citation>
    <scope>NUCLEOTIDE SEQUENCE</scope>
    <source>
        <strain evidence="1">BWB3-3</strain>
    </source>
</reference>
<organism evidence="1 2">
    <name type="scientific">Vagococcus allomyrinae</name>
    <dbReference type="NCBI Taxonomy" id="2794353"/>
    <lineage>
        <taxon>Bacteria</taxon>
        <taxon>Bacillati</taxon>
        <taxon>Bacillota</taxon>
        <taxon>Bacilli</taxon>
        <taxon>Lactobacillales</taxon>
        <taxon>Enterococcaceae</taxon>
        <taxon>Vagococcus</taxon>
    </lineage>
</organism>
<keyword evidence="2" id="KW-1185">Reference proteome</keyword>
<gene>
    <name evidence="1" type="ORF">I6N95_01615</name>
</gene>
<evidence type="ECO:0000313" key="2">
    <source>
        <dbReference type="Proteomes" id="UP000674938"/>
    </source>
</evidence>
<dbReference type="RefSeq" id="WP_209524588.1">
    <property type="nucleotide sequence ID" value="NZ_JAEEGA010000001.1"/>
</dbReference>
<accession>A0A940PA72</accession>
<name>A0A940PA72_9ENTE</name>